<evidence type="ECO:0000313" key="2">
    <source>
        <dbReference type="Proteomes" id="UP000596176"/>
    </source>
</evidence>
<dbReference type="AlphaFoldDB" id="A0A7U0N4M1"/>
<dbReference type="RefSeq" id="WP_207978431.1">
    <property type="nucleotide sequence ID" value="NZ_CBCPIU010000001.1"/>
</dbReference>
<protein>
    <recommendedName>
        <fullName evidence="3">Lipoprotein</fullName>
    </recommendedName>
</protein>
<gene>
    <name evidence="1" type="ORF">JKX24_19995</name>
</gene>
<accession>A0A7U0N4M1</accession>
<dbReference type="EMBL" id="CP068391">
    <property type="protein sequence ID" value="QQX52436.1"/>
    <property type="molecule type" value="Genomic_DNA"/>
</dbReference>
<dbReference type="PROSITE" id="PS51257">
    <property type="entry name" value="PROKAR_LIPOPROTEIN"/>
    <property type="match status" value="1"/>
</dbReference>
<organism evidence="1 2">
    <name type="scientific">Serratia proteamaculans</name>
    <dbReference type="NCBI Taxonomy" id="28151"/>
    <lineage>
        <taxon>Bacteria</taxon>
        <taxon>Pseudomonadati</taxon>
        <taxon>Pseudomonadota</taxon>
        <taxon>Gammaproteobacteria</taxon>
        <taxon>Enterobacterales</taxon>
        <taxon>Yersiniaceae</taxon>
        <taxon>Serratia</taxon>
    </lineage>
</organism>
<proteinExistence type="predicted"/>
<dbReference type="NCBIfam" id="NF041850">
    <property type="entry name" value="VI_secsys_TagV"/>
    <property type="match status" value="1"/>
</dbReference>
<evidence type="ECO:0000313" key="1">
    <source>
        <dbReference type="EMBL" id="QQX52436.1"/>
    </source>
</evidence>
<reference evidence="1 2" key="1">
    <citation type="submission" date="2021-01" db="EMBL/GenBank/DDBJ databases">
        <title>Chromosome sequence of Serratia proteamaculans strain 94 rif-r, isolated from spoiled beef.</title>
        <authorList>
            <person name="Zaytseva Y.V."/>
            <person name="Iablokov S.N."/>
            <person name="Klyukina A."/>
        </authorList>
    </citation>
    <scope>NUCLEOTIDE SEQUENCE [LARGE SCALE GENOMIC DNA]</scope>
    <source>
        <strain evidence="1 2">94 rif-r</strain>
    </source>
</reference>
<name>A0A7U0N4M1_SERPR</name>
<dbReference type="Proteomes" id="UP000596176">
    <property type="component" value="Chromosome"/>
</dbReference>
<sequence length="166" mass="17690">MKTRITLTLLTALTLAGCSTPPPPPPVLDNNALISSEVDGVKLQHRVAITAPQQFKPIGKEYRSLYAASIMSSPGYNGTPVGSLDNAAAFYALGEVENHWLAISEVDGGDLMGYIQTNAGVPATRYKSTLRKDLPRRTRTAQQDCVKVGGDSKACKSAGSATWILQ</sequence>
<evidence type="ECO:0008006" key="3">
    <source>
        <dbReference type="Google" id="ProtNLM"/>
    </source>
</evidence>